<evidence type="ECO:0008006" key="9">
    <source>
        <dbReference type="Google" id="ProtNLM"/>
    </source>
</evidence>
<evidence type="ECO:0000256" key="3">
    <source>
        <dbReference type="PROSITE-ProRule" id="PRU00284"/>
    </source>
</evidence>
<dbReference type="PROSITE" id="PS50111">
    <property type="entry name" value="CHEMOTAXIS_TRANSDUC_2"/>
    <property type="match status" value="1"/>
</dbReference>
<dbReference type="CDD" id="cd11386">
    <property type="entry name" value="MCP_signal"/>
    <property type="match status" value="1"/>
</dbReference>
<protein>
    <recommendedName>
        <fullName evidence="9">Histidine kinase</fullName>
    </recommendedName>
</protein>
<dbReference type="Pfam" id="PF00015">
    <property type="entry name" value="MCPsignal"/>
    <property type="match status" value="1"/>
</dbReference>
<evidence type="ECO:0000259" key="6">
    <source>
        <dbReference type="PROSITE" id="PS50113"/>
    </source>
</evidence>
<dbReference type="PROSITE" id="PS50113">
    <property type="entry name" value="PAC"/>
    <property type="match status" value="2"/>
</dbReference>
<dbReference type="SUPFAM" id="SSF58104">
    <property type="entry name" value="Methyl-accepting chemotaxis protein (MCP) signaling domain"/>
    <property type="match status" value="1"/>
</dbReference>
<dbReference type="PATRIC" id="fig|28092.6.peg.4506"/>
<dbReference type="RefSeq" id="WP_046153664.1">
    <property type="nucleotide sequence ID" value="NZ_CADFGU010000003.1"/>
</dbReference>
<reference evidence="7 8" key="1">
    <citation type="submission" date="2015-03" db="EMBL/GenBank/DDBJ databases">
        <title>Draft Genome Sequence of Burkholderia andropogonis type strain ICMP2807, isolated from Sorghum bicolor.</title>
        <authorList>
            <person name="Lopes-Santos L."/>
            <person name="Castro D.B."/>
            <person name="Ottoboni L.M."/>
            <person name="Park D."/>
            <person name="Weirc B.S."/>
            <person name="Destefano S.A."/>
        </authorList>
    </citation>
    <scope>NUCLEOTIDE SEQUENCE [LARGE SCALE GENOMIC DNA]</scope>
    <source>
        <strain evidence="7 8">ICMP2807</strain>
    </source>
</reference>
<dbReference type="EMBL" id="LAQU01000024">
    <property type="protein sequence ID" value="KKB62135.1"/>
    <property type="molecule type" value="Genomic_DNA"/>
</dbReference>
<dbReference type="GO" id="GO:0007165">
    <property type="term" value="P:signal transduction"/>
    <property type="evidence" value="ECO:0007669"/>
    <property type="project" value="UniProtKB-KW"/>
</dbReference>
<proteinExistence type="inferred from homology"/>
<dbReference type="SMART" id="SM00283">
    <property type="entry name" value="MA"/>
    <property type="match status" value="1"/>
</dbReference>
<dbReference type="PANTHER" id="PTHR43531">
    <property type="entry name" value="PROTEIN ICFG"/>
    <property type="match status" value="1"/>
</dbReference>
<comment type="caution">
    <text evidence="7">The sequence shown here is derived from an EMBL/GenBank/DDBJ whole genome shotgun (WGS) entry which is preliminary data.</text>
</comment>
<evidence type="ECO:0000256" key="2">
    <source>
        <dbReference type="ARBA" id="ARBA00029447"/>
    </source>
</evidence>
<dbReference type="InterPro" id="IPR004089">
    <property type="entry name" value="MCPsignal_dom"/>
</dbReference>
<evidence type="ECO:0000259" key="5">
    <source>
        <dbReference type="PROSITE" id="PS50112"/>
    </source>
</evidence>
<sequence>MKKLMNRLSRLNHFGGHHSSVNGRLEALDRTNAVIEFKADGTILSANANFLSLMGYGLDEVVGQHHCMFVDAATCGSSEYTLFWNNLSSGEFHRGVFKRLRKDGREVWIQATYNPIVDTDGKVRRVIKYATDVTVDELRHADHRGQVDAIGRAQAVIEFTLDGTVLAANQNFLTAFGFRANEVLGRHHSMFVDPTYRKSAEYAMFWKKLGEGNYNSGIYQRFGKQGRAIWIQASYNPIRDMNGDLVKVVKYATDITSRMDATQTLRNAVGGLSTALQDNASFARTANDLAQRTATMAQHGGSAVNEMVETMRAIHDGAKAMGDIIKVIDGLAFQTNLLALNAAVEAARAGESGKGFAVVAGEVRNLAQRSADSAREIRALIDRSSRQVDHGVELVEDAGKTIVDVVSAVKEMATSMDAIVTAAEKQGNQIAGLRQATEALKIDG</sequence>
<feature type="domain" description="PAC" evidence="6">
    <location>
        <begin position="212"/>
        <end position="267"/>
    </location>
</feature>
<feature type="domain" description="Methyl-accepting transducer" evidence="4">
    <location>
        <begin position="268"/>
        <end position="438"/>
    </location>
</feature>
<organism evidence="7 8">
    <name type="scientific">Robbsia andropogonis</name>
    <dbReference type="NCBI Taxonomy" id="28092"/>
    <lineage>
        <taxon>Bacteria</taxon>
        <taxon>Pseudomonadati</taxon>
        <taxon>Pseudomonadota</taxon>
        <taxon>Betaproteobacteria</taxon>
        <taxon>Burkholderiales</taxon>
        <taxon>Burkholderiaceae</taxon>
        <taxon>Robbsia</taxon>
    </lineage>
</organism>
<dbReference type="Gene3D" id="3.30.450.20">
    <property type="entry name" value="PAS domain"/>
    <property type="match status" value="2"/>
</dbReference>
<dbReference type="PROSITE" id="PS50112">
    <property type="entry name" value="PAS"/>
    <property type="match status" value="1"/>
</dbReference>
<feature type="domain" description="PAS" evidence="5">
    <location>
        <begin position="31"/>
        <end position="64"/>
    </location>
</feature>
<dbReference type="GO" id="GO:0006935">
    <property type="term" value="P:chemotaxis"/>
    <property type="evidence" value="ECO:0007669"/>
    <property type="project" value="UniProtKB-KW"/>
</dbReference>
<dbReference type="PANTHER" id="PTHR43531:SF11">
    <property type="entry name" value="METHYL-ACCEPTING CHEMOTAXIS PROTEIN 3"/>
    <property type="match status" value="1"/>
</dbReference>
<accession>A0A0F5JWQ1</accession>
<evidence type="ECO:0000256" key="1">
    <source>
        <dbReference type="ARBA" id="ARBA00022500"/>
    </source>
</evidence>
<dbReference type="Proteomes" id="UP000033618">
    <property type="component" value="Unassembled WGS sequence"/>
</dbReference>
<dbReference type="AlphaFoldDB" id="A0A0F5JWQ1"/>
<dbReference type="InterPro" id="IPR013655">
    <property type="entry name" value="PAS_fold_3"/>
</dbReference>
<dbReference type="InterPro" id="IPR051310">
    <property type="entry name" value="MCP_chemotaxis"/>
</dbReference>
<dbReference type="InterPro" id="IPR000014">
    <property type="entry name" value="PAS"/>
</dbReference>
<name>A0A0F5JWQ1_9BURK</name>
<evidence type="ECO:0000259" key="4">
    <source>
        <dbReference type="PROSITE" id="PS50111"/>
    </source>
</evidence>
<evidence type="ECO:0000313" key="8">
    <source>
        <dbReference type="Proteomes" id="UP000033618"/>
    </source>
</evidence>
<keyword evidence="3" id="KW-0807">Transducer</keyword>
<dbReference type="SMART" id="SM00086">
    <property type="entry name" value="PAC"/>
    <property type="match status" value="2"/>
</dbReference>
<dbReference type="Gene3D" id="1.10.287.950">
    <property type="entry name" value="Methyl-accepting chemotaxis protein"/>
    <property type="match status" value="1"/>
</dbReference>
<dbReference type="Pfam" id="PF08447">
    <property type="entry name" value="PAS_3"/>
    <property type="match status" value="2"/>
</dbReference>
<dbReference type="InterPro" id="IPR000700">
    <property type="entry name" value="PAS-assoc_C"/>
</dbReference>
<keyword evidence="8" id="KW-1185">Reference proteome</keyword>
<dbReference type="SUPFAM" id="SSF55785">
    <property type="entry name" value="PYP-like sensor domain (PAS domain)"/>
    <property type="match status" value="2"/>
</dbReference>
<keyword evidence="1" id="KW-0145">Chemotaxis</keyword>
<dbReference type="STRING" id="28092.WM40_19195"/>
<evidence type="ECO:0000313" key="7">
    <source>
        <dbReference type="EMBL" id="KKB62135.1"/>
    </source>
</evidence>
<dbReference type="NCBIfam" id="TIGR00229">
    <property type="entry name" value="sensory_box"/>
    <property type="match status" value="2"/>
</dbReference>
<comment type="similarity">
    <text evidence="2">Belongs to the methyl-accepting chemotaxis (MCP) protein family.</text>
</comment>
<dbReference type="InterPro" id="IPR035965">
    <property type="entry name" value="PAS-like_dom_sf"/>
</dbReference>
<feature type="domain" description="PAC" evidence="6">
    <location>
        <begin position="93"/>
        <end position="145"/>
    </location>
</feature>
<dbReference type="CDD" id="cd00130">
    <property type="entry name" value="PAS"/>
    <property type="match status" value="2"/>
</dbReference>
<dbReference type="GO" id="GO:0016020">
    <property type="term" value="C:membrane"/>
    <property type="evidence" value="ECO:0007669"/>
    <property type="project" value="InterPro"/>
</dbReference>
<dbReference type="InterPro" id="IPR001610">
    <property type="entry name" value="PAC"/>
</dbReference>
<gene>
    <name evidence="7" type="ORF">WM40_19195</name>
</gene>